<accession>A0ABX1ZYZ0</accession>
<comment type="caution">
    <text evidence="1">The sequence shown here is derived from an EMBL/GenBank/DDBJ whole genome shotgun (WGS) entry which is preliminary data.</text>
</comment>
<organism evidence="1 2">
    <name type="scientific">Paenibacillus planticolens</name>
    <dbReference type="NCBI Taxonomy" id="2654976"/>
    <lineage>
        <taxon>Bacteria</taxon>
        <taxon>Bacillati</taxon>
        <taxon>Bacillota</taxon>
        <taxon>Bacilli</taxon>
        <taxon>Bacillales</taxon>
        <taxon>Paenibacillaceae</taxon>
        <taxon>Paenibacillus</taxon>
    </lineage>
</organism>
<dbReference type="RefSeq" id="WP_171686788.1">
    <property type="nucleotide sequence ID" value="NZ_WHNZ01000074.1"/>
</dbReference>
<gene>
    <name evidence="1" type="ORF">GC097_28740</name>
</gene>
<keyword evidence="2" id="KW-1185">Reference proteome</keyword>
<dbReference type="EMBL" id="WHNZ01000074">
    <property type="protein sequence ID" value="NOV03978.1"/>
    <property type="molecule type" value="Genomic_DNA"/>
</dbReference>
<reference evidence="1 2" key="1">
    <citation type="submission" date="2019-10" db="EMBL/GenBank/DDBJ databases">
        <title>Description of Paenibacillus pedi sp. nov.</title>
        <authorList>
            <person name="Carlier A."/>
            <person name="Qi S."/>
        </authorList>
    </citation>
    <scope>NUCLEOTIDE SEQUENCE [LARGE SCALE GENOMIC DNA]</scope>
    <source>
        <strain evidence="1 2">LMG 31457</strain>
    </source>
</reference>
<evidence type="ECO:0000313" key="2">
    <source>
        <dbReference type="Proteomes" id="UP000618579"/>
    </source>
</evidence>
<proteinExistence type="predicted"/>
<evidence type="ECO:0000313" key="1">
    <source>
        <dbReference type="EMBL" id="NOV03978.1"/>
    </source>
</evidence>
<dbReference type="Proteomes" id="UP000618579">
    <property type="component" value="Unassembled WGS sequence"/>
</dbReference>
<sequence length="59" mass="6929">MKNNIQVEEVKLAMKHAIAGPMGNFADYNELFTTPAESLTRHPIYPVRHARKKWRERHV</sequence>
<name>A0ABX1ZYZ0_9BACL</name>
<protein>
    <submittedName>
        <fullName evidence="1">Uncharacterized protein</fullName>
    </submittedName>
</protein>